<organism evidence="2 3">
    <name type="scientific">Umezawaea tangerina</name>
    <dbReference type="NCBI Taxonomy" id="84725"/>
    <lineage>
        <taxon>Bacteria</taxon>
        <taxon>Bacillati</taxon>
        <taxon>Actinomycetota</taxon>
        <taxon>Actinomycetes</taxon>
        <taxon>Pseudonocardiales</taxon>
        <taxon>Pseudonocardiaceae</taxon>
        <taxon>Umezawaea</taxon>
    </lineage>
</organism>
<sequence>MPGGQQQERHRHQRLVPVGALRAAGEDLPAEQVPVIRVLLLAGHQVVEVGGDRQDGVLPVLAGRPRVHHRRGVPLEELVVVVGDAQQLADHQRRHRQRQLAHQVRGPGPGEHGVDPLVHDRLHPRPQRLHPAHRELPEHRPPSHPVLGRVHRRQRLPTPWPHPPTRHQPRVVRVVPVGAEPRIGQHRPHVLVPRHRPRPPVLDQADLGDGLLLPDPRVLLGREERACPGHGEVLGTDPGYVDHRVLLMSGQPATRVEGRVFVARNGDSGVTGTFSVATARRV</sequence>
<protein>
    <submittedName>
        <fullName evidence="2">Uncharacterized protein</fullName>
    </submittedName>
</protein>
<proteinExistence type="predicted"/>
<dbReference type="AlphaFoldDB" id="A0A2T0T1I3"/>
<evidence type="ECO:0000313" key="2">
    <source>
        <dbReference type="EMBL" id="PRY39509.1"/>
    </source>
</evidence>
<keyword evidence="3" id="KW-1185">Reference proteome</keyword>
<reference evidence="2 3" key="1">
    <citation type="submission" date="2018-03" db="EMBL/GenBank/DDBJ databases">
        <title>Genomic Encyclopedia of Archaeal and Bacterial Type Strains, Phase II (KMG-II): from individual species to whole genera.</title>
        <authorList>
            <person name="Goeker M."/>
        </authorList>
    </citation>
    <scope>NUCLEOTIDE SEQUENCE [LARGE SCALE GENOMIC DNA]</scope>
    <source>
        <strain evidence="2 3">DSM 44720</strain>
    </source>
</reference>
<dbReference type="EMBL" id="PVTF01000007">
    <property type="protein sequence ID" value="PRY39509.1"/>
    <property type="molecule type" value="Genomic_DNA"/>
</dbReference>
<name>A0A2T0T1I3_9PSEU</name>
<dbReference type="Proteomes" id="UP000239494">
    <property type="component" value="Unassembled WGS sequence"/>
</dbReference>
<evidence type="ECO:0000313" key="3">
    <source>
        <dbReference type="Proteomes" id="UP000239494"/>
    </source>
</evidence>
<gene>
    <name evidence="2" type="ORF">CLV43_10792</name>
</gene>
<evidence type="ECO:0000256" key="1">
    <source>
        <dbReference type="SAM" id="MobiDB-lite"/>
    </source>
</evidence>
<comment type="caution">
    <text evidence="2">The sequence shown here is derived from an EMBL/GenBank/DDBJ whole genome shotgun (WGS) entry which is preliminary data.</text>
</comment>
<accession>A0A2T0T1I3</accession>
<feature type="region of interest" description="Disordered" evidence="1">
    <location>
        <begin position="94"/>
        <end position="113"/>
    </location>
</feature>